<accession>A0A518JS48</accession>
<protein>
    <submittedName>
        <fullName evidence="3">Type II secretion system protein G</fullName>
    </submittedName>
</protein>
<dbReference type="Pfam" id="PF07596">
    <property type="entry name" value="SBP_bac_10"/>
    <property type="match status" value="1"/>
</dbReference>
<dbReference type="PANTHER" id="PTHR30093">
    <property type="entry name" value="GENERAL SECRETION PATHWAY PROTEIN G"/>
    <property type="match status" value="1"/>
</dbReference>
<sequence>MVQRQRLGFTLVELLVVIAIIGILMGLLVPAVQRARETARKTQCANNIRNLGLAAIQYEMRKGQFPGYMQHYGDYDAVTTDPLINGVTPSAHAKFGTWAVALLADLDNQPVYEFWTVNKYSLLSTDSAFASADGYDGRKIPNMEIFQCPSDVSNSTEEFGMNSYISNNGTFYNAFPGGTAPSSPSTVDVSSPANGVFNLRTLPGDAAGVDPATVTQWADGITVQGPKVRMENIRDSKAQTMLFSESVQARQWYWVSSTPAAHLVPGGVGSMSAQAVEASTGSLWWFADPQNRSGAATPTEPMKINGGDIYTETLASGTLQERARPSSYHTGGANAAFADGGMRFINDEIDYRVYQALLTPYGKGSGVPFNEYVLSDDDL</sequence>
<keyword evidence="1" id="KW-0472">Membrane</keyword>
<feature type="transmembrane region" description="Helical" evidence="1">
    <location>
        <begin position="7"/>
        <end position="32"/>
    </location>
</feature>
<dbReference type="NCBIfam" id="TIGR02532">
    <property type="entry name" value="IV_pilin_GFxxxE"/>
    <property type="match status" value="1"/>
</dbReference>
<dbReference type="InterPro" id="IPR012902">
    <property type="entry name" value="N_methyl_site"/>
</dbReference>
<evidence type="ECO:0000313" key="3">
    <source>
        <dbReference type="EMBL" id="QDV68373.1"/>
    </source>
</evidence>
<keyword evidence="1" id="KW-1133">Transmembrane helix</keyword>
<dbReference type="AlphaFoldDB" id="A0A518JS48"/>
<evidence type="ECO:0000313" key="4">
    <source>
        <dbReference type="Proteomes" id="UP000315082"/>
    </source>
</evidence>
<dbReference type="NCBIfam" id="TIGR04294">
    <property type="entry name" value="pre_pil_HX9DG"/>
    <property type="match status" value="1"/>
</dbReference>
<dbReference type="InterPro" id="IPR011453">
    <property type="entry name" value="DUF1559"/>
</dbReference>
<dbReference type="Proteomes" id="UP000315082">
    <property type="component" value="Chromosome"/>
</dbReference>
<evidence type="ECO:0000259" key="2">
    <source>
        <dbReference type="Pfam" id="PF07596"/>
    </source>
</evidence>
<dbReference type="PANTHER" id="PTHR30093:SF2">
    <property type="entry name" value="TYPE II SECRETION SYSTEM PROTEIN H"/>
    <property type="match status" value="1"/>
</dbReference>
<dbReference type="Gene3D" id="3.30.700.10">
    <property type="entry name" value="Glycoprotein, Type 4 Pilin"/>
    <property type="match status" value="1"/>
</dbReference>
<dbReference type="KEGG" id="rcf:Poly24_20820"/>
<keyword evidence="1" id="KW-0812">Transmembrane</keyword>
<dbReference type="EMBL" id="CP036348">
    <property type="protein sequence ID" value="QDV68373.1"/>
    <property type="molecule type" value="Genomic_DNA"/>
</dbReference>
<dbReference type="OrthoDB" id="269098at2"/>
<keyword evidence="4" id="KW-1185">Reference proteome</keyword>
<dbReference type="SUPFAM" id="SSF54523">
    <property type="entry name" value="Pili subunits"/>
    <property type="match status" value="1"/>
</dbReference>
<evidence type="ECO:0000256" key="1">
    <source>
        <dbReference type="SAM" id="Phobius"/>
    </source>
</evidence>
<proteinExistence type="predicted"/>
<name>A0A518JS48_9BACT</name>
<dbReference type="InterPro" id="IPR045584">
    <property type="entry name" value="Pilin-like"/>
</dbReference>
<reference evidence="3 4" key="1">
    <citation type="submission" date="2019-02" db="EMBL/GenBank/DDBJ databases">
        <title>Deep-cultivation of Planctomycetes and their phenomic and genomic characterization uncovers novel biology.</title>
        <authorList>
            <person name="Wiegand S."/>
            <person name="Jogler M."/>
            <person name="Boedeker C."/>
            <person name="Pinto D."/>
            <person name="Vollmers J."/>
            <person name="Rivas-Marin E."/>
            <person name="Kohn T."/>
            <person name="Peeters S.H."/>
            <person name="Heuer A."/>
            <person name="Rast P."/>
            <person name="Oberbeckmann S."/>
            <person name="Bunk B."/>
            <person name="Jeske O."/>
            <person name="Meyerdierks A."/>
            <person name="Storesund J.E."/>
            <person name="Kallscheuer N."/>
            <person name="Luecker S."/>
            <person name="Lage O.M."/>
            <person name="Pohl T."/>
            <person name="Merkel B.J."/>
            <person name="Hornburger P."/>
            <person name="Mueller R.-W."/>
            <person name="Bruemmer F."/>
            <person name="Labrenz M."/>
            <person name="Spormann A.M."/>
            <person name="Op den Camp H."/>
            <person name="Overmann J."/>
            <person name="Amann R."/>
            <person name="Jetten M.S.M."/>
            <person name="Mascher T."/>
            <person name="Medema M.H."/>
            <person name="Devos D.P."/>
            <person name="Kaster A.-K."/>
            <person name="Ovreas L."/>
            <person name="Rohde M."/>
            <person name="Galperin M.Y."/>
            <person name="Jogler C."/>
        </authorList>
    </citation>
    <scope>NUCLEOTIDE SEQUENCE [LARGE SCALE GENOMIC DNA]</scope>
    <source>
        <strain evidence="3 4">Poly24</strain>
    </source>
</reference>
<feature type="domain" description="DUF1559" evidence="2">
    <location>
        <begin position="33"/>
        <end position="350"/>
    </location>
</feature>
<gene>
    <name evidence="3" type="primary">xcpT_9</name>
    <name evidence="3" type="ORF">Poly24_20820</name>
</gene>
<dbReference type="RefSeq" id="WP_145094138.1">
    <property type="nucleotide sequence ID" value="NZ_CP036348.1"/>
</dbReference>
<dbReference type="InterPro" id="IPR027558">
    <property type="entry name" value="Pre_pil_HX9DG_C"/>
</dbReference>
<dbReference type="Pfam" id="PF07963">
    <property type="entry name" value="N_methyl"/>
    <property type="match status" value="1"/>
</dbReference>
<organism evidence="3 4">
    <name type="scientific">Rosistilla carotiformis</name>
    <dbReference type="NCBI Taxonomy" id="2528017"/>
    <lineage>
        <taxon>Bacteria</taxon>
        <taxon>Pseudomonadati</taxon>
        <taxon>Planctomycetota</taxon>
        <taxon>Planctomycetia</taxon>
        <taxon>Pirellulales</taxon>
        <taxon>Pirellulaceae</taxon>
        <taxon>Rosistilla</taxon>
    </lineage>
</organism>